<keyword evidence="1" id="KW-1133">Transmembrane helix</keyword>
<feature type="transmembrane region" description="Helical" evidence="1">
    <location>
        <begin position="416"/>
        <end position="444"/>
    </location>
</feature>
<evidence type="ECO:0000256" key="1">
    <source>
        <dbReference type="SAM" id="Phobius"/>
    </source>
</evidence>
<comment type="caution">
    <text evidence="3">The sequence shown here is derived from an EMBL/GenBank/DDBJ whole genome shotgun (WGS) entry which is preliminary data.</text>
</comment>
<feature type="transmembrane region" description="Helical" evidence="1">
    <location>
        <begin position="152"/>
        <end position="179"/>
    </location>
</feature>
<dbReference type="EMBL" id="JAGQDD010000002">
    <property type="protein sequence ID" value="MBQ0929988.1"/>
    <property type="molecule type" value="Genomic_DNA"/>
</dbReference>
<keyword evidence="1" id="KW-0472">Membrane</keyword>
<feature type="transmembrane region" description="Helical" evidence="1">
    <location>
        <begin position="259"/>
        <end position="280"/>
    </location>
</feature>
<accession>A0A941BG04</accession>
<feature type="transmembrane region" description="Helical" evidence="1">
    <location>
        <begin position="357"/>
        <end position="384"/>
    </location>
</feature>
<evidence type="ECO:0000313" key="4">
    <source>
        <dbReference type="Proteomes" id="UP000676246"/>
    </source>
</evidence>
<feature type="transmembrane region" description="Helical" evidence="1">
    <location>
        <begin position="464"/>
        <end position="489"/>
    </location>
</feature>
<name>A0A941BG04_9BURK</name>
<keyword evidence="1" id="KW-0812">Transmembrane</keyword>
<feature type="transmembrane region" description="Helical" evidence="1">
    <location>
        <begin position="200"/>
        <end position="221"/>
    </location>
</feature>
<dbReference type="PANTHER" id="PTHR35342">
    <property type="entry name" value="TRICARBOXYLIC TRANSPORT PROTEIN"/>
    <property type="match status" value="1"/>
</dbReference>
<dbReference type="PANTHER" id="PTHR35342:SF5">
    <property type="entry name" value="TRICARBOXYLIC TRANSPORT PROTEIN"/>
    <property type="match status" value="1"/>
</dbReference>
<dbReference type="Proteomes" id="UP000676246">
    <property type="component" value="Unassembled WGS sequence"/>
</dbReference>
<dbReference type="RefSeq" id="WP_210852221.1">
    <property type="nucleotide sequence ID" value="NZ_JAGQDD010000002.1"/>
</dbReference>
<evidence type="ECO:0000313" key="3">
    <source>
        <dbReference type="EMBL" id="MBQ0929988.1"/>
    </source>
</evidence>
<keyword evidence="4" id="KW-1185">Reference proteome</keyword>
<reference evidence="3 4" key="1">
    <citation type="submission" date="2021-04" db="EMBL/GenBank/DDBJ databases">
        <title>The genome sequence of Ideonella sp. 3Y2.</title>
        <authorList>
            <person name="Liu Y."/>
        </authorList>
    </citation>
    <scope>NUCLEOTIDE SEQUENCE [LARGE SCALE GENOMIC DNA]</scope>
    <source>
        <strain evidence="3 4">3Y2</strain>
    </source>
</reference>
<organism evidence="3 4">
    <name type="scientific">Ideonella alba</name>
    <dbReference type="NCBI Taxonomy" id="2824118"/>
    <lineage>
        <taxon>Bacteria</taxon>
        <taxon>Pseudomonadati</taxon>
        <taxon>Pseudomonadota</taxon>
        <taxon>Betaproteobacteria</taxon>
        <taxon>Burkholderiales</taxon>
        <taxon>Sphaerotilaceae</taxon>
        <taxon>Ideonella</taxon>
    </lineage>
</organism>
<feature type="domain" description="DUF112" evidence="2">
    <location>
        <begin position="20"/>
        <end position="441"/>
    </location>
</feature>
<gene>
    <name evidence="3" type="ORF">KAK03_05765</name>
</gene>
<protein>
    <submittedName>
        <fullName evidence="3">Tripartite tricarboxylate transporter permease</fullName>
    </submittedName>
</protein>
<evidence type="ECO:0000259" key="2">
    <source>
        <dbReference type="Pfam" id="PF01970"/>
    </source>
</evidence>
<feature type="transmembrane region" description="Helical" evidence="1">
    <location>
        <begin position="390"/>
        <end position="409"/>
    </location>
</feature>
<dbReference type="AlphaFoldDB" id="A0A941BG04"/>
<feature type="transmembrane region" description="Helical" evidence="1">
    <location>
        <begin position="107"/>
        <end position="132"/>
    </location>
</feature>
<proteinExistence type="predicted"/>
<sequence>MDLLNNLGIGFATAFTLTNLLYAFGGAVLGTLIGVLPGLGPVATIAMLLPSIYALDATPALIMLAGIYYGAQYGGSTTAILINVPGESSSVVTAIDGYQMARKGRAGAALAAAGLGSFFAGCVGTIIIAAFAPPLTELAFQFGPAEYFSLMTLGLIGAVVLASGSLVKAIAMILLGLLLGQINTDVISGTPRYSFDIPELTDGIGFVTIAMGVFGFGEIIANLGRPSEHREVFTKNVSGLWPTKQDFADAFPAVLRGTALGSILGVLPGGGALLASFAAYTVEKKTRGRKDEVPFGQGNIRGVAGPESANNAGAQTSFIPMLTLGIPPNAVMALMVGAMTIKGIQPGPQVMSSNPELFWGLIASMWIGNLMLVILNLPLIGIWIKLLTVPYKHLFPAILVFCSIGLFTLNNNTFDVYMAVLFGFAGYLFFKLGCEPAPLLLGFILGPMMEENLRRALLLSRGDWATFLTRPLSAGLLIAAALLIVVVMLPSIKSKREEAFQED</sequence>
<dbReference type="Pfam" id="PF01970">
    <property type="entry name" value="TctA"/>
    <property type="match status" value="1"/>
</dbReference>
<dbReference type="InterPro" id="IPR002823">
    <property type="entry name" value="DUF112_TM"/>
</dbReference>